<feature type="region of interest" description="Disordered" evidence="1">
    <location>
        <begin position="325"/>
        <end position="347"/>
    </location>
</feature>
<dbReference type="AlphaFoldDB" id="A0AB39T4Y7"/>
<accession>A0AB39T4Y7</accession>
<name>A0AB39T4Y7_9ACTN</name>
<dbReference type="SUPFAM" id="SSF51735">
    <property type="entry name" value="NAD(P)-binding Rossmann-fold domains"/>
    <property type="match status" value="1"/>
</dbReference>
<reference evidence="3" key="1">
    <citation type="submission" date="2024-07" db="EMBL/GenBank/DDBJ databases">
        <authorList>
            <person name="Yu S.T."/>
        </authorList>
    </citation>
    <scope>NUCLEOTIDE SEQUENCE</scope>
    <source>
        <strain evidence="3">R44</strain>
    </source>
</reference>
<protein>
    <submittedName>
        <fullName evidence="3">NAD-dependent epimerase/dehydratase family protein</fullName>
    </submittedName>
</protein>
<sequence length="347" mass="35571">MRTDAGGAVRSEARPVAGLSVVVLGGTGFLGRHLAEGFAARGARVHAVSRTGGPAALRLDLLAAPPERIARLLASTGADVVVNAAGRAWRADERQMAEGNAELVERLVTALAAHPGPPVRLVQLGSVHEYGAGAAGAATAEDHEPAPVTPYGRTKLQGTLAVQRAASGRGVDGVVLRLANVLGAGVPEGSLFGRVAAELGEAAHAVARGDEPAELRLPPLRAARDLVDAGDTVAAVLAAATAPAAAVSGRVINIGRGEAVPMRDLIHRMVALSGVDVPVVEDAEGPASRTDVASQCLDIGRAERLLGWRPRRPLDDSLRDLLAPVLQQGRPPLGVTPHASDMEEESP</sequence>
<dbReference type="Pfam" id="PF01370">
    <property type="entry name" value="Epimerase"/>
    <property type="match status" value="1"/>
</dbReference>
<organism evidence="3">
    <name type="scientific">Streptomyces sp. R44</name>
    <dbReference type="NCBI Taxonomy" id="3238633"/>
    <lineage>
        <taxon>Bacteria</taxon>
        <taxon>Bacillati</taxon>
        <taxon>Actinomycetota</taxon>
        <taxon>Actinomycetes</taxon>
        <taxon>Kitasatosporales</taxon>
        <taxon>Streptomycetaceae</taxon>
        <taxon>Streptomyces</taxon>
    </lineage>
</organism>
<dbReference type="InterPro" id="IPR001509">
    <property type="entry name" value="Epimerase_deHydtase"/>
</dbReference>
<dbReference type="InterPro" id="IPR036291">
    <property type="entry name" value="NAD(P)-bd_dom_sf"/>
</dbReference>
<gene>
    <name evidence="3" type="ORF">AB5J54_25785</name>
</gene>
<feature type="domain" description="NAD-dependent epimerase/dehydratase" evidence="2">
    <location>
        <begin position="21"/>
        <end position="255"/>
    </location>
</feature>
<dbReference type="Gene3D" id="3.40.50.720">
    <property type="entry name" value="NAD(P)-binding Rossmann-like Domain"/>
    <property type="match status" value="1"/>
</dbReference>
<evidence type="ECO:0000256" key="1">
    <source>
        <dbReference type="SAM" id="MobiDB-lite"/>
    </source>
</evidence>
<dbReference type="InterPro" id="IPR050177">
    <property type="entry name" value="Lipid_A_modif_metabolic_enz"/>
</dbReference>
<evidence type="ECO:0000313" key="3">
    <source>
        <dbReference type="EMBL" id="XDQ73718.1"/>
    </source>
</evidence>
<dbReference type="EMBL" id="CP163444">
    <property type="protein sequence ID" value="XDQ73718.1"/>
    <property type="molecule type" value="Genomic_DNA"/>
</dbReference>
<proteinExistence type="predicted"/>
<evidence type="ECO:0000259" key="2">
    <source>
        <dbReference type="Pfam" id="PF01370"/>
    </source>
</evidence>
<dbReference type="PANTHER" id="PTHR43245">
    <property type="entry name" value="BIFUNCTIONAL POLYMYXIN RESISTANCE PROTEIN ARNA"/>
    <property type="match status" value="1"/>
</dbReference>
<dbReference type="RefSeq" id="WP_369146287.1">
    <property type="nucleotide sequence ID" value="NZ_CP163444.1"/>
</dbReference>